<accession>A0ABQ4XIG4</accession>
<name>A0ABQ4XIG4_9ASTR</name>
<comment type="caution">
    <text evidence="1">The sequence shown here is derived from an EMBL/GenBank/DDBJ whole genome shotgun (WGS) entry which is preliminary data.</text>
</comment>
<evidence type="ECO:0000313" key="1">
    <source>
        <dbReference type="EMBL" id="GJS64743.1"/>
    </source>
</evidence>
<keyword evidence="2" id="KW-1185">Reference proteome</keyword>
<protein>
    <submittedName>
        <fullName evidence="1">Uncharacterized protein</fullName>
    </submittedName>
</protein>
<proteinExistence type="predicted"/>
<reference evidence="1" key="2">
    <citation type="submission" date="2022-01" db="EMBL/GenBank/DDBJ databases">
        <authorList>
            <person name="Yamashiro T."/>
            <person name="Shiraishi A."/>
            <person name="Satake H."/>
            <person name="Nakayama K."/>
        </authorList>
    </citation>
    <scope>NUCLEOTIDE SEQUENCE</scope>
</reference>
<evidence type="ECO:0000313" key="2">
    <source>
        <dbReference type="Proteomes" id="UP001151760"/>
    </source>
</evidence>
<dbReference type="EMBL" id="BQNB010009526">
    <property type="protein sequence ID" value="GJS64743.1"/>
    <property type="molecule type" value="Genomic_DNA"/>
</dbReference>
<reference evidence="1" key="1">
    <citation type="journal article" date="2022" name="Int. J. Mol. Sci.">
        <title>Draft Genome of Tanacetum Coccineum: Genomic Comparison of Closely Related Tanacetum-Family Plants.</title>
        <authorList>
            <person name="Yamashiro T."/>
            <person name="Shiraishi A."/>
            <person name="Nakayama K."/>
            <person name="Satake H."/>
        </authorList>
    </citation>
    <scope>NUCLEOTIDE SEQUENCE</scope>
</reference>
<sequence length="105" mass="11602">MKKEITSGSFEEIIERVLLISREVKVGKYDGTSDVAEQYQLQSPQKAMVGICSNINVKNSASLSGAHTLLSLLVEPFKHPSETLFSTEDSDTSDSLREFDMAMSQ</sequence>
<organism evidence="1 2">
    <name type="scientific">Tanacetum coccineum</name>
    <dbReference type="NCBI Taxonomy" id="301880"/>
    <lineage>
        <taxon>Eukaryota</taxon>
        <taxon>Viridiplantae</taxon>
        <taxon>Streptophyta</taxon>
        <taxon>Embryophyta</taxon>
        <taxon>Tracheophyta</taxon>
        <taxon>Spermatophyta</taxon>
        <taxon>Magnoliopsida</taxon>
        <taxon>eudicotyledons</taxon>
        <taxon>Gunneridae</taxon>
        <taxon>Pentapetalae</taxon>
        <taxon>asterids</taxon>
        <taxon>campanulids</taxon>
        <taxon>Asterales</taxon>
        <taxon>Asteraceae</taxon>
        <taxon>Asteroideae</taxon>
        <taxon>Anthemideae</taxon>
        <taxon>Anthemidinae</taxon>
        <taxon>Tanacetum</taxon>
    </lineage>
</organism>
<gene>
    <name evidence="1" type="ORF">Tco_0679307</name>
</gene>
<dbReference type="Proteomes" id="UP001151760">
    <property type="component" value="Unassembled WGS sequence"/>
</dbReference>